<dbReference type="PANTHER" id="PTHR47555">
    <property type="entry name" value="N-ACETYLGLUCOSAMINYL TRANSFERASE COMPONENT FAMILY PROTEIN / GPI1 FAMILY PROTEIN"/>
    <property type="match status" value="1"/>
</dbReference>
<organism evidence="2 3">
    <name type="scientific">Nelumbo nucifera</name>
    <name type="common">Sacred lotus</name>
    <dbReference type="NCBI Taxonomy" id="4432"/>
    <lineage>
        <taxon>Eukaryota</taxon>
        <taxon>Viridiplantae</taxon>
        <taxon>Streptophyta</taxon>
        <taxon>Embryophyta</taxon>
        <taxon>Tracheophyta</taxon>
        <taxon>Spermatophyta</taxon>
        <taxon>Magnoliopsida</taxon>
        <taxon>Proteales</taxon>
        <taxon>Nelumbonaceae</taxon>
        <taxon>Nelumbo</taxon>
    </lineage>
</organism>
<dbReference type="OMA" id="CECYGQW"/>
<dbReference type="GeneID" id="104608881"/>
<protein>
    <submittedName>
        <fullName evidence="3">Uncharacterized protein LOC104608881 isoform X1</fullName>
    </submittedName>
</protein>
<feature type="transmembrane region" description="Helical" evidence="1">
    <location>
        <begin position="523"/>
        <end position="547"/>
    </location>
</feature>
<keyword evidence="1" id="KW-1133">Transmembrane helix</keyword>
<dbReference type="InParanoid" id="A0A1U8BA80"/>
<proteinExistence type="predicted"/>
<keyword evidence="2" id="KW-1185">Reference proteome</keyword>
<keyword evidence="1" id="KW-0812">Transmembrane</keyword>
<feature type="transmembrane region" description="Helical" evidence="1">
    <location>
        <begin position="264"/>
        <end position="288"/>
    </location>
</feature>
<dbReference type="RefSeq" id="XP_010273303.1">
    <property type="nucleotide sequence ID" value="XM_010275001.2"/>
</dbReference>
<evidence type="ECO:0000256" key="1">
    <source>
        <dbReference type="SAM" id="Phobius"/>
    </source>
</evidence>
<dbReference type="AlphaFoldDB" id="A0A1U8BA80"/>
<dbReference type="STRING" id="4432.A0A1U8BA80"/>
<dbReference type="GO" id="GO:0016020">
    <property type="term" value="C:membrane"/>
    <property type="evidence" value="ECO:0007669"/>
    <property type="project" value="InterPro"/>
</dbReference>
<dbReference type="eggNOG" id="KOG1183">
    <property type="taxonomic scope" value="Eukaryota"/>
</dbReference>
<dbReference type="PANTHER" id="PTHR47555:SF2">
    <property type="entry name" value="N-ACETYLGLUCOSAMINYL TRANSFERASE COMPONENT FAMILY PROTEIN _ GPI1 FAMILY PROTEIN"/>
    <property type="match status" value="1"/>
</dbReference>
<name>A0A1U8BA80_NELNU</name>
<dbReference type="Pfam" id="PF02704">
    <property type="entry name" value="GASA"/>
    <property type="match status" value="1"/>
</dbReference>
<dbReference type="GO" id="GO:0006506">
    <property type="term" value="P:GPI anchor biosynthetic process"/>
    <property type="evidence" value="ECO:0007669"/>
    <property type="project" value="InterPro"/>
</dbReference>
<feature type="transmembrane region" description="Helical" evidence="1">
    <location>
        <begin position="356"/>
        <end position="376"/>
    </location>
</feature>
<dbReference type="Proteomes" id="UP000189703">
    <property type="component" value="Unplaced"/>
</dbReference>
<evidence type="ECO:0000313" key="3">
    <source>
        <dbReference type="RefSeq" id="XP_010273303.1"/>
    </source>
</evidence>
<feature type="transmembrane region" description="Helical" evidence="1">
    <location>
        <begin position="553"/>
        <end position="575"/>
    </location>
</feature>
<gene>
    <name evidence="3" type="primary">LOC104608881</name>
</gene>
<dbReference type="OrthoDB" id="70250at2759"/>
<dbReference type="KEGG" id="nnu:104608881"/>
<dbReference type="Pfam" id="PF05024">
    <property type="entry name" value="Gpi1"/>
    <property type="match status" value="1"/>
</dbReference>
<dbReference type="InterPro" id="IPR007720">
    <property type="entry name" value="PigQ/GPI1"/>
</dbReference>
<dbReference type="FunCoup" id="A0A1U8BA80">
    <property type="interactions" value="481"/>
</dbReference>
<evidence type="ECO:0000313" key="2">
    <source>
        <dbReference type="Proteomes" id="UP000189703"/>
    </source>
</evidence>
<dbReference type="InterPro" id="IPR003854">
    <property type="entry name" value="GASA"/>
</dbReference>
<sequence>MRSKCRIWWPKQLSSCEPKPTIWFGWFVHSSWTSINVVVALAASPNEISRSCFQSGLQEILHYTNSRMPLSLQEKSTFSILGYCAMDCSFSEQLQGIEIEDVGTKSNNCEKLYPEKSQDLFGENHGRSSCECHKYRFFEQSNMVSIGINNWIQLSYDSHEYHCRKIHGIPKLHHIHWSKRIVYNCDLHVIIYDPPNFGIHHFLMSSCVSSEQVEMQSKRPKCIDELCQKQALPDLDIVVLAINCATAANNSFERCMGCKTPLNWLFAMTCSSIAMFVASFFTLFYTILQIFHAFLSYGSHSLIYKILAKVFSHTWKNVHIRSCQLLYWPIFLQEGGFRSQSNVQYAERYSLRKHSMWSSIAIDLLLGNMVGVALLIHAEAVSLWVSNLVHNITNTVLRLGCVWLMGVPAGFKLNMELARGLGLISLNVIHMWSTLWFFVGFFFSYFLKVLSISGIILGTTVSASLIKDMIVMATSHVSTLHWLISLLYSQQIQALAALWRLFRGRKWNPLRRRLDSYDYTVEQHIVGSLLFTPLLLLLPTTSVFYIFFTIMNTTSSCICILIEVIVSILHATPYAKIFIWMVRPRRFPCGIWFEILTDPGSKVLGHPEVGYIDEDHPGCGKTPEDGTKQEDEKRYAIMISFLRSNFSNIGQIILPHYRVLFHGVSLSSGASPAYGLFTGRSSLSRVSCLPNSAMARKPSTLMLCVLTILLVLLREIQGSIIATKTEAPAAEPQPATLNMYGATQGSLHPQECAPRCTARCSATAYKKPCMFFCQKCCAECLCVPPGTYGNKQFCPCYNNWKTKRGGPKCP</sequence>
<keyword evidence="1" id="KW-0472">Membrane</keyword>
<accession>A0A1U8BA80</accession>
<reference evidence="3" key="1">
    <citation type="submission" date="2025-08" db="UniProtKB">
        <authorList>
            <consortium name="RefSeq"/>
        </authorList>
    </citation>
    <scope>IDENTIFICATION</scope>
</reference>